<reference evidence="15 16" key="1">
    <citation type="submission" date="2018-06" db="EMBL/GenBank/DDBJ databases">
        <authorList>
            <consortium name="Pathogen Informatics"/>
            <person name="Doyle S."/>
        </authorList>
    </citation>
    <scope>NUCLEOTIDE SEQUENCE [LARGE SCALE GENOMIC DNA]</scope>
    <source>
        <strain evidence="15 16">NCTC11179</strain>
    </source>
</reference>
<dbReference type="InterPro" id="IPR000531">
    <property type="entry name" value="Beta-barrel_TonB"/>
</dbReference>
<proteinExistence type="inferred from homology"/>
<evidence type="ECO:0000256" key="9">
    <source>
        <dbReference type="ARBA" id="ARBA00023237"/>
    </source>
</evidence>
<dbReference type="Gene3D" id="2.40.170.20">
    <property type="entry name" value="TonB-dependent receptor, beta-barrel domain"/>
    <property type="match status" value="1"/>
</dbReference>
<evidence type="ECO:0000256" key="3">
    <source>
        <dbReference type="ARBA" id="ARBA00022452"/>
    </source>
</evidence>
<dbReference type="PROSITE" id="PS52016">
    <property type="entry name" value="TONB_DEPENDENT_REC_3"/>
    <property type="match status" value="1"/>
</dbReference>
<protein>
    <submittedName>
        <fullName evidence="15">Probable TonB-dependent receptor NMB0964</fullName>
    </submittedName>
</protein>
<dbReference type="Proteomes" id="UP000255024">
    <property type="component" value="Unassembled WGS sequence"/>
</dbReference>
<evidence type="ECO:0000256" key="8">
    <source>
        <dbReference type="ARBA" id="ARBA00023170"/>
    </source>
</evidence>
<evidence type="ECO:0000313" key="15">
    <source>
        <dbReference type="EMBL" id="STZ69604.1"/>
    </source>
</evidence>
<dbReference type="InterPro" id="IPR012910">
    <property type="entry name" value="Plug_dom"/>
</dbReference>
<dbReference type="AlphaFoldDB" id="A0A378U4P2"/>
<feature type="signal peptide" evidence="12">
    <location>
        <begin position="1"/>
        <end position="20"/>
    </location>
</feature>
<keyword evidence="7 10" id="KW-0472">Membrane</keyword>
<organism evidence="15 16">
    <name type="scientific">Myroides odoratus</name>
    <name type="common">Flavobacterium odoratum</name>
    <dbReference type="NCBI Taxonomy" id="256"/>
    <lineage>
        <taxon>Bacteria</taxon>
        <taxon>Pseudomonadati</taxon>
        <taxon>Bacteroidota</taxon>
        <taxon>Flavobacteriia</taxon>
        <taxon>Flavobacteriales</taxon>
        <taxon>Flavobacteriaceae</taxon>
        <taxon>Myroides</taxon>
    </lineage>
</organism>
<evidence type="ECO:0000256" key="4">
    <source>
        <dbReference type="ARBA" id="ARBA00022692"/>
    </source>
</evidence>
<keyword evidence="3 10" id="KW-1134">Transmembrane beta strand</keyword>
<comment type="subcellular location">
    <subcellularLocation>
        <location evidence="1 10">Cell outer membrane</location>
        <topology evidence="1 10">Multi-pass membrane protein</topology>
    </subcellularLocation>
</comment>
<keyword evidence="9 10" id="KW-0998">Cell outer membrane</keyword>
<evidence type="ECO:0000256" key="12">
    <source>
        <dbReference type="SAM" id="SignalP"/>
    </source>
</evidence>
<evidence type="ECO:0000256" key="7">
    <source>
        <dbReference type="ARBA" id="ARBA00023136"/>
    </source>
</evidence>
<feature type="domain" description="TonB-dependent receptor-like beta-barrel" evidence="13">
    <location>
        <begin position="341"/>
        <end position="743"/>
    </location>
</feature>
<evidence type="ECO:0000256" key="11">
    <source>
        <dbReference type="RuleBase" id="RU003357"/>
    </source>
</evidence>
<evidence type="ECO:0000313" key="16">
    <source>
        <dbReference type="Proteomes" id="UP000255024"/>
    </source>
</evidence>
<keyword evidence="2 10" id="KW-0813">Transport</keyword>
<keyword evidence="5 12" id="KW-0732">Signal</keyword>
<dbReference type="GO" id="GO:0009279">
    <property type="term" value="C:cell outer membrane"/>
    <property type="evidence" value="ECO:0007669"/>
    <property type="project" value="UniProtKB-SubCell"/>
</dbReference>
<evidence type="ECO:0000259" key="14">
    <source>
        <dbReference type="Pfam" id="PF07715"/>
    </source>
</evidence>
<dbReference type="InterPro" id="IPR008969">
    <property type="entry name" value="CarboxyPept-like_regulatory"/>
</dbReference>
<name>A0A378U4P2_MYROD</name>
<evidence type="ECO:0000256" key="10">
    <source>
        <dbReference type="PROSITE-ProRule" id="PRU01360"/>
    </source>
</evidence>
<feature type="chain" id="PRO_5017044446" evidence="12">
    <location>
        <begin position="21"/>
        <end position="788"/>
    </location>
</feature>
<keyword evidence="16" id="KW-1185">Reference proteome</keyword>
<evidence type="ECO:0000256" key="5">
    <source>
        <dbReference type="ARBA" id="ARBA00022729"/>
    </source>
</evidence>
<dbReference type="InterPro" id="IPR036942">
    <property type="entry name" value="Beta-barrel_TonB_sf"/>
</dbReference>
<dbReference type="Gene3D" id="2.60.40.1120">
    <property type="entry name" value="Carboxypeptidase-like, regulatory domain"/>
    <property type="match status" value="1"/>
</dbReference>
<dbReference type="Pfam" id="PF13715">
    <property type="entry name" value="CarbopepD_reg_2"/>
    <property type="match status" value="1"/>
</dbReference>
<keyword evidence="8 15" id="KW-0675">Receptor</keyword>
<dbReference type="GO" id="GO:0044718">
    <property type="term" value="P:siderophore transmembrane transport"/>
    <property type="evidence" value="ECO:0007669"/>
    <property type="project" value="TreeGrafter"/>
</dbReference>
<dbReference type="Gene3D" id="2.170.130.10">
    <property type="entry name" value="TonB-dependent receptor, plug domain"/>
    <property type="match status" value="1"/>
</dbReference>
<dbReference type="RefSeq" id="WP_115092293.1">
    <property type="nucleotide sequence ID" value="NZ_CP068107.1"/>
</dbReference>
<dbReference type="SUPFAM" id="SSF56935">
    <property type="entry name" value="Porins"/>
    <property type="match status" value="1"/>
</dbReference>
<dbReference type="PANTHER" id="PTHR30069:SF29">
    <property type="entry name" value="HEMOGLOBIN AND HEMOGLOBIN-HAPTOGLOBIN-BINDING PROTEIN 1-RELATED"/>
    <property type="match status" value="1"/>
</dbReference>
<sequence>MRILCTWMVLLCSFSMLAQAFTLKGRVSDYHGEALIGATITFENQAFMTDVKGRFQAKPIEKGTYQLVVSYLGYETLTMDVKVEADQDLDLHLKESSTLLDQVVVSSHAKHSVQHVDKVSNQQLVEKFAGSLAKTLESVAGVNSMDIGAGASKPVIRGLGFNRVAVAENGAKQEGQQWGADHGLEIDAFSTEEVEVIKGVGAIEYGSDAIGGVIKINNEKVPQVHSFDGKAIVYGKSVNDALGASVQIKQRGERFFYKLKVTGQDYADYRVPIKQIDYLNTIIPIEGGRMKNTAGNNLALYGQIGYVGTQFKNILSISNVYDKSGFFPGAHGIPNIAAVQDDGNHRNVELPNQSVNHFKVTNTATWEFDANRKLSVLLAFQNNKRQENSLFHSHFSNQTPPANNPNLELEFVLNTFDAAVKYEHLFSNEHKLTVGIQQNYQNNTIGGYGFLLPKFNKSGVGAFGMYEYFVNDRLTWEAGIRADYASVHVKPFYDEILYDYLIDRGQSVETAENYAQRSQKQDRNFSSFNGMIGAKFDWTEHFNIAATVGTNFRFPTAIELASNGVHHGAFRHEKGNPDLDPEKGIALDFRATYETSTFSTTISPYAYYFTNYIFLKPSGTFSILPDSGQIYEYTQSKALITGFEWKAEQRLWDRLTVEGVFEFIYNKQLDNGKKGNYPLPFSTPANFFGQLSYTLNDWKVFQQPEVFVNGKWYAEQKRIAQGEDVTPSSQSYGLGLSSTIRLGSVAAKASLTATNIFDAKILNHMSFYRPLGIPELGRSIQLMIQIPF</sequence>
<dbReference type="EMBL" id="UGQL01000002">
    <property type="protein sequence ID" value="STZ69604.1"/>
    <property type="molecule type" value="Genomic_DNA"/>
</dbReference>
<dbReference type="InterPro" id="IPR037066">
    <property type="entry name" value="Plug_dom_sf"/>
</dbReference>
<keyword evidence="6 11" id="KW-0798">TonB box</keyword>
<dbReference type="PANTHER" id="PTHR30069">
    <property type="entry name" value="TONB-DEPENDENT OUTER MEMBRANE RECEPTOR"/>
    <property type="match status" value="1"/>
</dbReference>
<dbReference type="InterPro" id="IPR039426">
    <property type="entry name" value="TonB-dep_rcpt-like"/>
</dbReference>
<evidence type="ECO:0000259" key="13">
    <source>
        <dbReference type="Pfam" id="PF00593"/>
    </source>
</evidence>
<evidence type="ECO:0000256" key="1">
    <source>
        <dbReference type="ARBA" id="ARBA00004571"/>
    </source>
</evidence>
<accession>A0A378U4P2</accession>
<gene>
    <name evidence="15" type="ORF">NCTC11179_03114</name>
</gene>
<feature type="domain" description="TonB-dependent receptor plug" evidence="14">
    <location>
        <begin position="112"/>
        <end position="213"/>
    </location>
</feature>
<dbReference type="Pfam" id="PF07715">
    <property type="entry name" value="Plug"/>
    <property type="match status" value="1"/>
</dbReference>
<dbReference type="SUPFAM" id="SSF49464">
    <property type="entry name" value="Carboxypeptidase regulatory domain-like"/>
    <property type="match status" value="1"/>
</dbReference>
<evidence type="ECO:0000256" key="2">
    <source>
        <dbReference type="ARBA" id="ARBA00022448"/>
    </source>
</evidence>
<dbReference type="Pfam" id="PF00593">
    <property type="entry name" value="TonB_dep_Rec_b-barrel"/>
    <property type="match status" value="1"/>
</dbReference>
<keyword evidence="4 10" id="KW-0812">Transmembrane</keyword>
<evidence type="ECO:0000256" key="6">
    <source>
        <dbReference type="ARBA" id="ARBA00023077"/>
    </source>
</evidence>
<comment type="similarity">
    <text evidence="10 11">Belongs to the TonB-dependent receptor family.</text>
</comment>
<dbReference type="GO" id="GO:0015344">
    <property type="term" value="F:siderophore uptake transmembrane transporter activity"/>
    <property type="evidence" value="ECO:0007669"/>
    <property type="project" value="TreeGrafter"/>
</dbReference>